<dbReference type="EMBL" id="FWZX01000001">
    <property type="protein sequence ID" value="SME91447.1"/>
    <property type="molecule type" value="Genomic_DNA"/>
</dbReference>
<dbReference type="InterPro" id="IPR006094">
    <property type="entry name" value="Oxid_FAD_bind_N"/>
</dbReference>
<evidence type="ECO:0000256" key="2">
    <source>
        <dbReference type="ARBA" id="ARBA00022827"/>
    </source>
</evidence>
<dbReference type="GO" id="GO:0071949">
    <property type="term" value="F:FAD binding"/>
    <property type="evidence" value="ECO:0007669"/>
    <property type="project" value="InterPro"/>
</dbReference>
<dbReference type="Pfam" id="PF01565">
    <property type="entry name" value="FAD_binding_4"/>
    <property type="match status" value="1"/>
</dbReference>
<dbReference type="InterPro" id="IPR036318">
    <property type="entry name" value="FAD-bd_PCMH-like_sf"/>
</dbReference>
<proteinExistence type="predicted"/>
<name>A0A1Y6B8S8_9PROT</name>
<dbReference type="Proteomes" id="UP000192917">
    <property type="component" value="Unassembled WGS sequence"/>
</dbReference>
<reference evidence="4 5" key="1">
    <citation type="submission" date="2017-04" db="EMBL/GenBank/DDBJ databases">
        <authorList>
            <person name="Afonso C.L."/>
            <person name="Miller P.J."/>
            <person name="Scott M.A."/>
            <person name="Spackman E."/>
            <person name="Goraichik I."/>
            <person name="Dimitrov K.M."/>
            <person name="Suarez D.L."/>
            <person name="Swayne D.E."/>
        </authorList>
    </citation>
    <scope>NUCLEOTIDE SEQUENCE [LARGE SCALE GENOMIC DNA]</scope>
    <source>
        <strain evidence="4 5">USBA 355</strain>
    </source>
</reference>
<keyword evidence="5" id="KW-1185">Reference proteome</keyword>
<evidence type="ECO:0000313" key="4">
    <source>
        <dbReference type="EMBL" id="SME91447.1"/>
    </source>
</evidence>
<dbReference type="SUPFAM" id="SSF56176">
    <property type="entry name" value="FAD-binding/transporter-associated domain-like"/>
    <property type="match status" value="1"/>
</dbReference>
<dbReference type="NCBIfam" id="NF008439">
    <property type="entry name" value="PRK11282.1"/>
    <property type="match status" value="1"/>
</dbReference>
<evidence type="ECO:0000313" key="5">
    <source>
        <dbReference type="Proteomes" id="UP000192917"/>
    </source>
</evidence>
<dbReference type="SUPFAM" id="SSF55103">
    <property type="entry name" value="FAD-linked oxidases, C-terminal domain"/>
    <property type="match status" value="1"/>
</dbReference>
<evidence type="ECO:0000256" key="1">
    <source>
        <dbReference type="ARBA" id="ARBA00022630"/>
    </source>
</evidence>
<keyword evidence="2" id="KW-0274">FAD</keyword>
<dbReference type="PROSITE" id="PS51387">
    <property type="entry name" value="FAD_PCMH"/>
    <property type="match status" value="1"/>
</dbReference>
<dbReference type="InterPro" id="IPR016166">
    <property type="entry name" value="FAD-bd_PCMH"/>
</dbReference>
<dbReference type="AlphaFoldDB" id="A0A1Y6B8S8"/>
<keyword evidence="1" id="KW-0285">Flavoprotein</keyword>
<dbReference type="PANTHER" id="PTHR11748">
    <property type="entry name" value="D-LACTATE DEHYDROGENASE"/>
    <property type="match status" value="1"/>
</dbReference>
<dbReference type="RefSeq" id="WP_085120749.1">
    <property type="nucleotide sequence ID" value="NZ_FWZX01000001.1"/>
</dbReference>
<protein>
    <submittedName>
        <fullName evidence="4">Glycolate oxidase FAD binding subunit</fullName>
    </submittedName>
</protein>
<accession>A0A1Y6B8S8</accession>
<dbReference type="STRING" id="560819.SAMN05428998_101405"/>
<dbReference type="Gene3D" id="3.30.465.10">
    <property type="match status" value="1"/>
</dbReference>
<organism evidence="4 5">
    <name type="scientific">Tistlia consotensis USBA 355</name>
    <dbReference type="NCBI Taxonomy" id="560819"/>
    <lineage>
        <taxon>Bacteria</taxon>
        <taxon>Pseudomonadati</taxon>
        <taxon>Pseudomonadota</taxon>
        <taxon>Alphaproteobacteria</taxon>
        <taxon>Rhodospirillales</taxon>
        <taxon>Rhodovibrionaceae</taxon>
        <taxon>Tistlia</taxon>
    </lineage>
</organism>
<dbReference type="GO" id="GO:0003824">
    <property type="term" value="F:catalytic activity"/>
    <property type="evidence" value="ECO:0007669"/>
    <property type="project" value="InterPro"/>
</dbReference>
<dbReference type="PANTHER" id="PTHR11748:SF103">
    <property type="entry name" value="GLYCOLATE OXIDASE SUBUNIT GLCE"/>
    <property type="match status" value="1"/>
</dbReference>
<sequence>MSDSWKPTDDAQVLEAVAWASAEEVPLEIVGQGSKRSFGRPLQCERDLDLSGLSGITLYEPGELVLSAKAGTALSEIRAALEDARQELAFEPPDLAPFFGRPAGAGTLGGTIAANLSGPRRINAGAARDHFLGFQAVSGRGERFKSGGRVMKNVTGYDLPKLLAGSFGTLAVMTDVTVKVLPAPEKQRTVLLFGLDDAAAVAALSAALGSPHEVSGAAHLPAAVAAGSSVDFVAGAGTAVTAIRLEGHGPSVEARCAALREALAAGGPAAAAQEELHSQRSRTLWREIAELAPFVVRPELAVWRISVAPSEGPKVAATLADLPEMLHYFDWGGGLLWLGTAAGGTAEEVRVRGAVATVGGHATLLRAPARVRLAVPVFQPLDAARAALSRRVKEGFDPRRILNPGRMVPEL</sequence>
<dbReference type="InterPro" id="IPR016164">
    <property type="entry name" value="FAD-linked_Oxase-like_C"/>
</dbReference>
<feature type="domain" description="FAD-binding PCMH-type" evidence="3">
    <location>
        <begin position="1"/>
        <end position="183"/>
    </location>
</feature>
<gene>
    <name evidence="4" type="ORF">SAMN05428998_101405</name>
</gene>
<dbReference type="InterPro" id="IPR016169">
    <property type="entry name" value="FAD-bd_PCMH_sub2"/>
</dbReference>
<evidence type="ECO:0000259" key="3">
    <source>
        <dbReference type="PROSITE" id="PS51387"/>
    </source>
</evidence>